<reference evidence="1" key="1">
    <citation type="submission" date="2023-04" db="EMBL/GenBank/DDBJ databases">
        <title>Ambrosiozyma monospora NBRC 10751.</title>
        <authorList>
            <person name="Ichikawa N."/>
            <person name="Sato H."/>
            <person name="Tonouchi N."/>
        </authorList>
    </citation>
    <scope>NUCLEOTIDE SEQUENCE</scope>
    <source>
        <strain evidence="1">NBRC 10751</strain>
    </source>
</reference>
<proteinExistence type="predicted"/>
<accession>A0ACB5SYK3</accession>
<comment type="caution">
    <text evidence="1">The sequence shown here is derived from an EMBL/GenBank/DDBJ whole genome shotgun (WGS) entry which is preliminary data.</text>
</comment>
<gene>
    <name evidence="1" type="ORF">Amon02_000256000</name>
</gene>
<keyword evidence="2" id="KW-1185">Reference proteome</keyword>
<organism evidence="1 2">
    <name type="scientific">Ambrosiozyma monospora</name>
    <name type="common">Yeast</name>
    <name type="synonym">Endomycopsis monosporus</name>
    <dbReference type="NCBI Taxonomy" id="43982"/>
    <lineage>
        <taxon>Eukaryota</taxon>
        <taxon>Fungi</taxon>
        <taxon>Dikarya</taxon>
        <taxon>Ascomycota</taxon>
        <taxon>Saccharomycotina</taxon>
        <taxon>Pichiomycetes</taxon>
        <taxon>Pichiales</taxon>
        <taxon>Pichiaceae</taxon>
        <taxon>Ambrosiozyma</taxon>
    </lineage>
</organism>
<protein>
    <submittedName>
        <fullName evidence="1">Unnamed protein product</fullName>
    </submittedName>
</protein>
<dbReference type="Proteomes" id="UP001165064">
    <property type="component" value="Unassembled WGS sequence"/>
</dbReference>
<name>A0ACB5SYK3_AMBMO</name>
<dbReference type="EMBL" id="BSXS01001494">
    <property type="protein sequence ID" value="GME76349.1"/>
    <property type="molecule type" value="Genomic_DNA"/>
</dbReference>
<sequence length="439" mass="50895">MVYTATDLFSNSSFGIGSFFHSHLGLYYPTFDPDSTYETNYYDLKDFVGRPNGWQYNERVIFCVPLRDAAPHLPMFFGHMKNMTYPHNLIDLAFLVSDSSDDTMGVLVSHLEEIQNDPDPEFHFGQIEIYEKDFGQAIGQGFSDRHGFAAQGSRRKLMARARNWLSSVAIKPYHSWVYWRDVDVETIPTTILEDLMHHDKDVIVPNVWRPLPDWLGNQQPYDLNSWQESDGGLQLASTLDEDAVIVEGYVEYATWRPHLAYLRDPYGDPETEMVLDGIGGVSILSKAKVFKSGAHFPAFSFEKHAETEAFGKMCKRMKYSVIGLPHYVIWHIYEPSNDDLKHMEWMAQEEVRLQKEEVIYSVYRKIFDEGFENVEDDWKSEKPRILRNTDSSKLGRIVNVDWSDADIMDQRSINKKILKDKLSELEEKSDTKKKEPLLE</sequence>
<evidence type="ECO:0000313" key="1">
    <source>
        <dbReference type="EMBL" id="GME76349.1"/>
    </source>
</evidence>
<evidence type="ECO:0000313" key="2">
    <source>
        <dbReference type="Proteomes" id="UP001165064"/>
    </source>
</evidence>